<dbReference type="InterPro" id="IPR018376">
    <property type="entry name" value="Enoyl-CoA_hyd/isom_CS"/>
</dbReference>
<dbReference type="Gene3D" id="3.90.226.10">
    <property type="entry name" value="2-enoyl-CoA Hydratase, Chain A, domain 1"/>
    <property type="match status" value="1"/>
</dbReference>
<dbReference type="PANTHER" id="PTHR11941">
    <property type="entry name" value="ENOYL-COA HYDRATASE-RELATED"/>
    <property type="match status" value="1"/>
</dbReference>
<evidence type="ECO:0000256" key="1">
    <source>
        <dbReference type="ARBA" id="ARBA00005254"/>
    </source>
</evidence>
<dbReference type="InterPro" id="IPR029045">
    <property type="entry name" value="ClpP/crotonase-like_dom_sf"/>
</dbReference>
<dbReference type="CDD" id="cd06558">
    <property type="entry name" value="crotonase-like"/>
    <property type="match status" value="1"/>
</dbReference>
<dbReference type="GO" id="GO:0004300">
    <property type="term" value="F:enoyl-CoA hydratase activity"/>
    <property type="evidence" value="ECO:0007669"/>
    <property type="project" value="UniProtKB-EC"/>
</dbReference>
<dbReference type="NCBIfam" id="NF005803">
    <property type="entry name" value="PRK07658.1"/>
    <property type="match status" value="1"/>
</dbReference>
<dbReference type="PANTHER" id="PTHR11941:SF175">
    <property type="entry name" value="ENOYL-COA HYDRATASE-RELATED"/>
    <property type="match status" value="1"/>
</dbReference>
<dbReference type="InterPro" id="IPR001753">
    <property type="entry name" value="Enoyl-CoA_hydra/iso"/>
</dbReference>
<evidence type="ECO:0000313" key="4">
    <source>
        <dbReference type="EMBL" id="RNB90372.1"/>
    </source>
</evidence>
<evidence type="ECO:0000256" key="3">
    <source>
        <dbReference type="RuleBase" id="RU003707"/>
    </source>
</evidence>
<gene>
    <name evidence="4" type="ORF">EDM56_07615</name>
</gene>
<dbReference type="EMBL" id="RHHQ01000007">
    <property type="protein sequence ID" value="RNB90372.1"/>
    <property type="molecule type" value="Genomic_DNA"/>
</dbReference>
<dbReference type="EC" id="4.2.1.17" evidence="4"/>
<evidence type="ECO:0000256" key="2">
    <source>
        <dbReference type="ARBA" id="ARBA00023239"/>
    </source>
</evidence>
<dbReference type="FunFam" id="1.10.12.10:FF:000001">
    <property type="entry name" value="Probable enoyl-CoA hydratase, mitochondrial"/>
    <property type="match status" value="1"/>
</dbReference>
<comment type="caution">
    <text evidence="4">The sequence shown here is derived from an EMBL/GenBank/DDBJ whole genome shotgun (WGS) entry which is preliminary data.</text>
</comment>
<protein>
    <submittedName>
        <fullName evidence="4">Enoyl-CoA hydratase</fullName>
        <ecNumber evidence="4">4.2.1.17</ecNumber>
    </submittedName>
</protein>
<dbReference type="FunFam" id="3.90.226.10:FF:000009">
    <property type="entry name" value="Carnitinyl-CoA dehydratase"/>
    <property type="match status" value="1"/>
</dbReference>
<sequence length="258" mass="27406">MAYTTVHYEVADRVAWLVINNPPANALNQATLTDLGAALDEAAKDDQVKAVVITGEGRFFVAGADIKQFTQLGEAEAQALSETGQALFARIEAFRKPVIAAINGACLGGGLELAMACHIRFAAAEAKLGLPELNLGIIPGYGGTQRLPRLVGPGKATQLMLTSDMIGGEEAQRIGLVEAVYPVEVLLDEVKKLAAAITAKGQLAVAYTLEAIQASFSEDHDAGYRTEARVFGQVFGTEDAKEGISAFIEKRKPEFSDR</sequence>
<name>A0A3M8DQL8_9BACL</name>
<dbReference type="OrthoDB" id="254175at2"/>
<dbReference type="PROSITE" id="PS00166">
    <property type="entry name" value="ENOYL_COA_HYDRATASE"/>
    <property type="match status" value="1"/>
</dbReference>
<evidence type="ECO:0000313" key="5">
    <source>
        <dbReference type="Proteomes" id="UP000271031"/>
    </source>
</evidence>
<reference evidence="4 5" key="1">
    <citation type="submission" date="2018-10" db="EMBL/GenBank/DDBJ databases">
        <title>Phylogenomics of Brevibacillus.</title>
        <authorList>
            <person name="Dunlap C."/>
        </authorList>
    </citation>
    <scope>NUCLEOTIDE SEQUENCE [LARGE SCALE GENOMIC DNA]</scope>
    <source>
        <strain evidence="4 5">JCM 15716</strain>
    </source>
</reference>
<dbReference type="RefSeq" id="WP_122917300.1">
    <property type="nucleotide sequence ID" value="NZ_RHHQ01000007.1"/>
</dbReference>
<dbReference type="AlphaFoldDB" id="A0A3M8DQL8"/>
<dbReference type="SUPFAM" id="SSF52096">
    <property type="entry name" value="ClpP/crotonase"/>
    <property type="match status" value="1"/>
</dbReference>
<dbReference type="GO" id="GO:0006635">
    <property type="term" value="P:fatty acid beta-oxidation"/>
    <property type="evidence" value="ECO:0007669"/>
    <property type="project" value="TreeGrafter"/>
</dbReference>
<dbReference type="Proteomes" id="UP000271031">
    <property type="component" value="Unassembled WGS sequence"/>
</dbReference>
<keyword evidence="5" id="KW-1185">Reference proteome</keyword>
<accession>A0A3M8DQL8</accession>
<keyword evidence="2 4" id="KW-0456">Lyase</keyword>
<organism evidence="4 5">
    <name type="scientific">Brevibacillus fluminis</name>
    <dbReference type="NCBI Taxonomy" id="511487"/>
    <lineage>
        <taxon>Bacteria</taxon>
        <taxon>Bacillati</taxon>
        <taxon>Bacillota</taxon>
        <taxon>Bacilli</taxon>
        <taxon>Bacillales</taxon>
        <taxon>Paenibacillaceae</taxon>
        <taxon>Brevibacillus</taxon>
    </lineage>
</organism>
<comment type="similarity">
    <text evidence="1 3">Belongs to the enoyl-CoA hydratase/isomerase family.</text>
</comment>
<proteinExistence type="inferred from homology"/>
<dbReference type="Pfam" id="PF00378">
    <property type="entry name" value="ECH_1"/>
    <property type="match status" value="1"/>
</dbReference>